<feature type="transmembrane region" description="Helical" evidence="1">
    <location>
        <begin position="245"/>
        <end position="267"/>
    </location>
</feature>
<dbReference type="Proteomes" id="UP000010483">
    <property type="component" value="Chromosome"/>
</dbReference>
<keyword evidence="1" id="KW-0812">Transmembrane</keyword>
<keyword evidence="3" id="KW-1185">Reference proteome</keyword>
<dbReference type="EMBL" id="CP003940">
    <property type="protein sequence ID" value="AFZ47454.1"/>
    <property type="molecule type" value="Genomic_DNA"/>
</dbReference>
<reference evidence="3" key="1">
    <citation type="journal article" date="2013" name="Proc. Natl. Acad. Sci. U.S.A.">
        <title>Improving the coverage of the cyanobacterial phylum using diversity-driven genome sequencing.</title>
        <authorList>
            <person name="Shih P.M."/>
            <person name="Wu D."/>
            <person name="Latifi A."/>
            <person name="Axen S.D."/>
            <person name="Fewer D.P."/>
            <person name="Talla E."/>
            <person name="Calteau A."/>
            <person name="Cai F."/>
            <person name="Tandeau de Marsac N."/>
            <person name="Rippka R."/>
            <person name="Herdman M."/>
            <person name="Sivonen K."/>
            <person name="Coursin T."/>
            <person name="Laurent T."/>
            <person name="Goodwin L."/>
            <person name="Nolan M."/>
            <person name="Davenport K.W."/>
            <person name="Han C.S."/>
            <person name="Rubin E.M."/>
            <person name="Eisen J.A."/>
            <person name="Woyke T."/>
            <person name="Gugger M."/>
            <person name="Kerfeld C.A."/>
        </authorList>
    </citation>
    <scope>NUCLEOTIDE SEQUENCE [LARGE SCALE GENOMIC DNA]</scope>
    <source>
        <strain evidence="3">ATCC 29140 / PCC 7202</strain>
    </source>
</reference>
<dbReference type="SUPFAM" id="SSF53300">
    <property type="entry name" value="vWA-like"/>
    <property type="match status" value="1"/>
</dbReference>
<dbReference type="AlphaFoldDB" id="K9YKQ9"/>
<dbReference type="STRING" id="292563.Cyast_1491"/>
<evidence type="ECO:0000256" key="1">
    <source>
        <dbReference type="SAM" id="Phobius"/>
    </source>
</evidence>
<evidence type="ECO:0000313" key="3">
    <source>
        <dbReference type="Proteomes" id="UP000010483"/>
    </source>
</evidence>
<dbReference type="Gene3D" id="3.40.50.410">
    <property type="entry name" value="von Willebrand factor, type A domain"/>
    <property type="match status" value="1"/>
</dbReference>
<sequence length="376" mass="42565">MSVIDNCSQITVGETLTPWQIRGLEIVSWFRGRDVVFAIDLTESVSLDDEGRLRLRQIVDDSLQSGDTVYIVPFSSEVNPGNDNNPLTVSEAIKVRNRQESIEAILNRIPLQADLNESNTDIQKAEHFIYQNLAQVNQNRLCEREAIKHQSVVWLTDAPLKTEPGITSDVWIETPAHSPYRDATTTVSIDRQNWLDNLPLTTNSRTIGNYQLTVVDIAPTVQEFCTPAPGGRQTCLVNPYLFNQLWLPFSIILLGLCGVIGTTTYGAKYYLAVKNIWKLEITLDNDEYNSQIIYLKNNQTLSIGEDIQCAGGEIRGYLKRKGTQLIIQPQAHSLPLEYRHRQITEKIVLPMKRNQSIFLNLPDEKQDLSINIKISN</sequence>
<evidence type="ECO:0008006" key="4">
    <source>
        <dbReference type="Google" id="ProtNLM"/>
    </source>
</evidence>
<dbReference type="PATRIC" id="fig|292563.3.peg.1558"/>
<accession>K9YKQ9</accession>
<organism evidence="2 3">
    <name type="scientific">Cyanobacterium stanieri (strain ATCC 29140 / PCC 7202)</name>
    <dbReference type="NCBI Taxonomy" id="292563"/>
    <lineage>
        <taxon>Bacteria</taxon>
        <taxon>Bacillati</taxon>
        <taxon>Cyanobacteriota</taxon>
        <taxon>Cyanophyceae</taxon>
        <taxon>Oscillatoriophycideae</taxon>
        <taxon>Chroococcales</taxon>
        <taxon>Geminocystaceae</taxon>
        <taxon>Cyanobacterium</taxon>
    </lineage>
</organism>
<dbReference type="KEGG" id="csn:Cyast_1491"/>
<dbReference type="eggNOG" id="COG2304">
    <property type="taxonomic scope" value="Bacteria"/>
</dbReference>
<evidence type="ECO:0000313" key="2">
    <source>
        <dbReference type="EMBL" id="AFZ47454.1"/>
    </source>
</evidence>
<name>K9YKQ9_CYASC</name>
<dbReference type="HOGENOM" id="CLU_061335_0_0_3"/>
<gene>
    <name evidence="2" type="ordered locus">Cyast_1491</name>
</gene>
<keyword evidence="1" id="KW-1133">Transmembrane helix</keyword>
<keyword evidence="1" id="KW-0472">Membrane</keyword>
<dbReference type="InterPro" id="IPR036465">
    <property type="entry name" value="vWFA_dom_sf"/>
</dbReference>
<dbReference type="BioCyc" id="CSTA292563:G1353-1503-MONOMER"/>
<protein>
    <recommendedName>
        <fullName evidence="4">von Willebrand factor type A</fullName>
    </recommendedName>
</protein>
<proteinExistence type="predicted"/>